<organism evidence="2 3">
    <name type="scientific">Barnesiella intestinihominis YIT 11860</name>
    <dbReference type="NCBI Taxonomy" id="742726"/>
    <lineage>
        <taxon>Bacteria</taxon>
        <taxon>Pseudomonadati</taxon>
        <taxon>Bacteroidota</taxon>
        <taxon>Bacteroidia</taxon>
        <taxon>Bacteroidales</taxon>
        <taxon>Barnesiellaceae</taxon>
        <taxon>Barnesiella</taxon>
    </lineage>
</organism>
<name>K0XDD3_9BACT</name>
<evidence type="ECO:0000313" key="3">
    <source>
        <dbReference type="Proteomes" id="UP000006044"/>
    </source>
</evidence>
<gene>
    <name evidence="2" type="ORF">HMPREF9448_02658</name>
</gene>
<dbReference type="InterPro" id="IPR000182">
    <property type="entry name" value="GNAT_dom"/>
</dbReference>
<accession>K0XDD3</accession>
<dbReference type="GO" id="GO:0016747">
    <property type="term" value="F:acyltransferase activity, transferring groups other than amino-acyl groups"/>
    <property type="evidence" value="ECO:0007669"/>
    <property type="project" value="InterPro"/>
</dbReference>
<dbReference type="PATRIC" id="fig|742726.3.peg.2772"/>
<dbReference type="Proteomes" id="UP000006044">
    <property type="component" value="Unassembled WGS sequence"/>
</dbReference>
<dbReference type="PANTHER" id="PTHR43792">
    <property type="entry name" value="GNAT FAMILY, PUTATIVE (AFU_ORTHOLOGUE AFUA_3G00765)-RELATED-RELATED"/>
    <property type="match status" value="1"/>
</dbReference>
<keyword evidence="3" id="KW-1185">Reference proteome</keyword>
<dbReference type="PROSITE" id="PS51186">
    <property type="entry name" value="GNAT"/>
    <property type="match status" value="1"/>
</dbReference>
<reference evidence="2 3" key="1">
    <citation type="submission" date="2012-08" db="EMBL/GenBank/DDBJ databases">
        <title>The Genome Sequence of Barnesiella intestinihominis YIT 11860.</title>
        <authorList>
            <consortium name="The Broad Institute Genome Sequencing Platform"/>
            <person name="Earl A."/>
            <person name="Ward D."/>
            <person name="Feldgarden M."/>
            <person name="Gevers D."/>
            <person name="Morotomi M."/>
            <person name="Walker B."/>
            <person name="Young S.K."/>
            <person name="Zeng Q."/>
            <person name="Gargeya S."/>
            <person name="Fitzgerald M."/>
            <person name="Haas B."/>
            <person name="Abouelleil A."/>
            <person name="Alvarado L."/>
            <person name="Arachchi H.M."/>
            <person name="Berlin A.M."/>
            <person name="Chapman S.B."/>
            <person name="Goldberg J."/>
            <person name="Griggs A."/>
            <person name="Gujja S."/>
            <person name="Hansen M."/>
            <person name="Howarth C."/>
            <person name="Imamovic A."/>
            <person name="Larimer J."/>
            <person name="McCowen C."/>
            <person name="Montmayeur A."/>
            <person name="Murphy C."/>
            <person name="Neiman D."/>
            <person name="Pearson M."/>
            <person name="Priest M."/>
            <person name="Roberts A."/>
            <person name="Saif S."/>
            <person name="Shea T."/>
            <person name="Sisk P."/>
            <person name="Sykes S."/>
            <person name="Wortman J."/>
            <person name="Nusbaum C."/>
            <person name="Birren B."/>
        </authorList>
    </citation>
    <scope>NUCLEOTIDE SEQUENCE [LARGE SCALE GENOMIC DNA]</scope>
    <source>
        <strain evidence="2 3">YIT 11860</strain>
    </source>
</reference>
<dbReference type="Pfam" id="PF13302">
    <property type="entry name" value="Acetyltransf_3"/>
    <property type="match status" value="1"/>
</dbReference>
<dbReference type="HOGENOM" id="CLU_013985_3_6_10"/>
<sequence>MKNYYINPLSIWLSIQYSRYICRTNYTQMNYLETERLILRPFAEQDTESLFIILSDVEVNAFLPMFPLKDIEEAKTYLHEKHTAINSGKTLFYYAICLKGNNIPIGYIHVSGGDSYDLGYGLRKEFWHKGICSEACRVVIEKLKHIEIPYITATHDVNNPRSGRVMQAIGMKYRYSYNELWQPKNKWVTFRMYQLNLDGQENRIYKKYWNKYPIHFVETIPNNTPIIQ</sequence>
<dbReference type="InterPro" id="IPR016181">
    <property type="entry name" value="Acyl_CoA_acyltransferase"/>
</dbReference>
<protein>
    <recommendedName>
        <fullName evidence="1">N-acetyltransferase domain-containing protein</fullName>
    </recommendedName>
</protein>
<dbReference type="AlphaFoldDB" id="K0XDD3"/>
<evidence type="ECO:0000313" key="2">
    <source>
        <dbReference type="EMBL" id="EJZ61980.1"/>
    </source>
</evidence>
<dbReference type="Gene3D" id="3.40.630.30">
    <property type="match status" value="1"/>
</dbReference>
<feature type="domain" description="N-acetyltransferase" evidence="1">
    <location>
        <begin position="37"/>
        <end position="197"/>
    </location>
</feature>
<dbReference type="InterPro" id="IPR051531">
    <property type="entry name" value="N-acetyltransferase"/>
</dbReference>
<dbReference type="EMBL" id="ADLE01000018">
    <property type="protein sequence ID" value="EJZ61980.1"/>
    <property type="molecule type" value="Genomic_DNA"/>
</dbReference>
<proteinExistence type="predicted"/>
<dbReference type="eggNOG" id="COG1670">
    <property type="taxonomic scope" value="Bacteria"/>
</dbReference>
<evidence type="ECO:0000259" key="1">
    <source>
        <dbReference type="PROSITE" id="PS51186"/>
    </source>
</evidence>
<dbReference type="STRING" id="742726.HMPREF9448_02658"/>
<comment type="caution">
    <text evidence="2">The sequence shown here is derived from an EMBL/GenBank/DDBJ whole genome shotgun (WGS) entry which is preliminary data.</text>
</comment>
<dbReference type="SUPFAM" id="SSF55729">
    <property type="entry name" value="Acyl-CoA N-acyltransferases (Nat)"/>
    <property type="match status" value="1"/>
</dbReference>
<dbReference type="PANTHER" id="PTHR43792:SF1">
    <property type="entry name" value="N-ACETYLTRANSFERASE DOMAIN-CONTAINING PROTEIN"/>
    <property type="match status" value="1"/>
</dbReference>